<dbReference type="PANTHER" id="PTHR33392">
    <property type="entry name" value="POLYISOPRENYL-TEICHOIC ACID--PEPTIDOGLYCAN TEICHOIC ACID TRANSFERASE TAGU"/>
    <property type="match status" value="1"/>
</dbReference>
<evidence type="ECO:0000256" key="3">
    <source>
        <dbReference type="SAM" id="Phobius"/>
    </source>
</evidence>
<feature type="region of interest" description="Disordered" evidence="2">
    <location>
        <begin position="61"/>
        <end position="82"/>
    </location>
</feature>
<keyword evidence="6" id="KW-1185">Reference proteome</keyword>
<evidence type="ECO:0000259" key="4">
    <source>
        <dbReference type="Pfam" id="PF03816"/>
    </source>
</evidence>
<sequence>MGNEEEHQPRHRRSGPVGGRVLRAAVLALTVVVLAASGIGWFVLDRAEQQIQRNAVSALVPDDPNIRSSTDGAAQAASATDGSAIQPGVAQNILILGLDTRPPEKVKPGEGTSQSDVIMIAHVSADRRRVDLVSVPRDLLIPAPTCKAWDYSTDTLSDRDFDNSYGQWKITNAYAVGGPQCTVRAVQALTGVRIDRAIIFDFAGFKRIVDALGGVQMTFSGPIVDNGKTVIDAAGTRLVDGETALKLVRARKVAGDPSGDIGRIGRQQQLITAILGQATSTGVLTDPARLTGTVQTILDNARTDNVTVPDLVDLALAVKGGGDAQVTRYTLPTVNDTETDGQLAGPDMDAYLQALAADQPLPGDIR</sequence>
<feature type="domain" description="Cell envelope-related transcriptional attenuator" evidence="4">
    <location>
        <begin position="115"/>
        <end position="278"/>
    </location>
</feature>
<evidence type="ECO:0000313" key="5">
    <source>
        <dbReference type="EMBL" id="TKV61726.1"/>
    </source>
</evidence>
<proteinExistence type="inferred from homology"/>
<evidence type="ECO:0000313" key="6">
    <source>
        <dbReference type="Proteomes" id="UP000306985"/>
    </source>
</evidence>
<dbReference type="InterPro" id="IPR004474">
    <property type="entry name" value="LytR_CpsA_psr"/>
</dbReference>
<dbReference type="PANTHER" id="PTHR33392:SF6">
    <property type="entry name" value="POLYISOPRENYL-TEICHOIC ACID--PEPTIDOGLYCAN TEICHOIC ACID TRANSFERASE TAGU"/>
    <property type="match status" value="1"/>
</dbReference>
<accession>A0A4U6QNS2</accession>
<dbReference type="Gene3D" id="3.40.630.190">
    <property type="entry name" value="LCP protein"/>
    <property type="match status" value="1"/>
</dbReference>
<protein>
    <submittedName>
        <fullName evidence="5">LytR family transcriptional regulator</fullName>
    </submittedName>
</protein>
<dbReference type="EMBL" id="SZZH01000001">
    <property type="protein sequence ID" value="TKV61726.1"/>
    <property type="molecule type" value="Genomic_DNA"/>
</dbReference>
<comment type="similarity">
    <text evidence="1">Belongs to the LytR/CpsA/Psr (LCP) family.</text>
</comment>
<evidence type="ECO:0000256" key="1">
    <source>
        <dbReference type="ARBA" id="ARBA00006068"/>
    </source>
</evidence>
<dbReference type="NCBIfam" id="TIGR00350">
    <property type="entry name" value="lytR_cpsA_psr"/>
    <property type="match status" value="1"/>
</dbReference>
<feature type="compositionally biased region" description="Low complexity" evidence="2">
    <location>
        <begin position="68"/>
        <end position="82"/>
    </location>
</feature>
<keyword evidence="3" id="KW-1133">Transmembrane helix</keyword>
<dbReference type="Proteomes" id="UP000306985">
    <property type="component" value="Unassembled WGS sequence"/>
</dbReference>
<dbReference type="InterPro" id="IPR050922">
    <property type="entry name" value="LytR/CpsA/Psr_CW_biosynth"/>
</dbReference>
<dbReference type="AlphaFoldDB" id="A0A4U6QNS2"/>
<dbReference type="RefSeq" id="WP_137449031.1">
    <property type="nucleotide sequence ID" value="NZ_SZZH01000001.1"/>
</dbReference>
<dbReference type="Pfam" id="PF03816">
    <property type="entry name" value="LytR_cpsA_psr"/>
    <property type="match status" value="1"/>
</dbReference>
<feature type="transmembrane region" description="Helical" evidence="3">
    <location>
        <begin position="21"/>
        <end position="44"/>
    </location>
</feature>
<reference evidence="5 6" key="1">
    <citation type="submission" date="2019-05" db="EMBL/GenBank/DDBJ databases">
        <title>Nakamurella sp. N5BH11, whole genome shotgun sequence.</title>
        <authorList>
            <person name="Tuo L."/>
        </authorList>
    </citation>
    <scope>NUCLEOTIDE SEQUENCE [LARGE SCALE GENOMIC DNA]</scope>
    <source>
        <strain evidence="5 6">N5BH11</strain>
    </source>
</reference>
<keyword evidence="3" id="KW-0472">Membrane</keyword>
<name>A0A4U6QNS2_9ACTN</name>
<keyword evidence="3" id="KW-0812">Transmembrane</keyword>
<comment type="caution">
    <text evidence="5">The sequence shown here is derived from an EMBL/GenBank/DDBJ whole genome shotgun (WGS) entry which is preliminary data.</text>
</comment>
<gene>
    <name evidence="5" type="ORF">FDO65_09305</name>
</gene>
<dbReference type="OrthoDB" id="9782542at2"/>
<organism evidence="5 6">
    <name type="scientific">Nakamurella flava</name>
    <dbReference type="NCBI Taxonomy" id="2576308"/>
    <lineage>
        <taxon>Bacteria</taxon>
        <taxon>Bacillati</taxon>
        <taxon>Actinomycetota</taxon>
        <taxon>Actinomycetes</taxon>
        <taxon>Nakamurellales</taxon>
        <taxon>Nakamurellaceae</taxon>
        <taxon>Nakamurella</taxon>
    </lineage>
</organism>
<evidence type="ECO:0000256" key="2">
    <source>
        <dbReference type="SAM" id="MobiDB-lite"/>
    </source>
</evidence>